<dbReference type="Proteomes" id="UP000255277">
    <property type="component" value="Unassembled WGS sequence"/>
</dbReference>
<dbReference type="Gene3D" id="3.50.50.60">
    <property type="entry name" value="FAD/NAD(P)-binding domain"/>
    <property type="match status" value="1"/>
</dbReference>
<dbReference type="EMBL" id="UHDK01000001">
    <property type="protein sequence ID" value="SUM35196.1"/>
    <property type="molecule type" value="Genomic_DNA"/>
</dbReference>
<dbReference type="GO" id="GO:0008812">
    <property type="term" value="F:choline dehydrogenase activity"/>
    <property type="evidence" value="ECO:0007669"/>
    <property type="project" value="UniProtKB-EC"/>
</dbReference>
<evidence type="ECO:0000313" key="2">
    <source>
        <dbReference type="Proteomes" id="UP000255277"/>
    </source>
</evidence>
<protein>
    <submittedName>
        <fullName evidence="1">Choline dehydrogenase</fullName>
        <ecNumber evidence="1">1.1.99.1</ecNumber>
    </submittedName>
</protein>
<dbReference type="InterPro" id="IPR036188">
    <property type="entry name" value="FAD/NAD-bd_sf"/>
</dbReference>
<proteinExistence type="predicted"/>
<evidence type="ECO:0000313" key="1">
    <source>
        <dbReference type="EMBL" id="SUM35196.1"/>
    </source>
</evidence>
<accession>A0A380FPF0</accession>
<organism evidence="1 2">
    <name type="scientific">Staphylococcus gallinarum</name>
    <dbReference type="NCBI Taxonomy" id="1293"/>
    <lineage>
        <taxon>Bacteria</taxon>
        <taxon>Bacillati</taxon>
        <taxon>Bacillota</taxon>
        <taxon>Bacilli</taxon>
        <taxon>Bacillales</taxon>
        <taxon>Staphylococcaceae</taxon>
        <taxon>Staphylococcus</taxon>
    </lineage>
</organism>
<keyword evidence="1" id="KW-0560">Oxidoreductase</keyword>
<sequence length="38" mass="4091">MRKSYDYIIIGGGSAGSVLGGRLSEDASKKRTCIRSRT</sequence>
<dbReference type="EC" id="1.1.99.1" evidence="1"/>
<reference evidence="1 2" key="1">
    <citation type="submission" date="2018-06" db="EMBL/GenBank/DDBJ databases">
        <authorList>
            <consortium name="Pathogen Informatics"/>
            <person name="Doyle S."/>
        </authorList>
    </citation>
    <scope>NUCLEOTIDE SEQUENCE [LARGE SCALE GENOMIC DNA]</scope>
    <source>
        <strain evidence="1 2">NCTC12195</strain>
    </source>
</reference>
<dbReference type="SUPFAM" id="SSF51905">
    <property type="entry name" value="FAD/NAD(P)-binding domain"/>
    <property type="match status" value="1"/>
</dbReference>
<dbReference type="AlphaFoldDB" id="A0A380FPF0"/>
<name>A0A380FPF0_STAGA</name>
<gene>
    <name evidence="1" type="primary">betA_7</name>
    <name evidence="1" type="ORF">NCTC12195_04726</name>
</gene>